<dbReference type="EMBL" id="JAMDMX010000087">
    <property type="protein sequence ID" value="MCY9696065.1"/>
    <property type="molecule type" value="Genomic_DNA"/>
</dbReference>
<evidence type="ECO:0000313" key="1">
    <source>
        <dbReference type="EMBL" id="MCY9696065.1"/>
    </source>
</evidence>
<dbReference type="Proteomes" id="UP001527099">
    <property type="component" value="Unassembled WGS sequence"/>
</dbReference>
<keyword evidence="2" id="KW-1185">Reference proteome</keyword>
<dbReference type="RefSeq" id="WP_268617217.1">
    <property type="nucleotide sequence ID" value="NZ_JAMDMX010000087.1"/>
</dbReference>
<comment type="caution">
    <text evidence="1">The sequence shown here is derived from an EMBL/GenBank/DDBJ whole genome shotgun (WGS) entry which is preliminary data.</text>
</comment>
<accession>A0ABT4GIM6</accession>
<sequence length="159" mass="17602">MNIEKRIKGMRSTRTFTVFMMAFIMLLSLGVSYVAAIEGNPLLVSPQTSFDPGFKDLESGGGAITDLGGGTIRVNGQTNATKYVDTIGVRTIIQKWDGSSWLDVYTSSDATNSNNISIYVSYQLAVTSGYYYRVQSVHWTVKDRIMEQGIRYSSSILIK</sequence>
<gene>
    <name evidence="1" type="ORF">M5X19_24610</name>
</gene>
<reference evidence="1 2" key="1">
    <citation type="submission" date="2022-05" db="EMBL/GenBank/DDBJ databases">
        <title>Genome Sequencing of Bee-Associated Microbes.</title>
        <authorList>
            <person name="Dunlap C."/>
        </authorList>
    </citation>
    <scope>NUCLEOTIDE SEQUENCE [LARGE SCALE GENOMIC DNA]</scope>
    <source>
        <strain evidence="1 2">NRRL B-14421</strain>
    </source>
</reference>
<organism evidence="1 2">
    <name type="scientific">Paenibacillus alginolyticus</name>
    <dbReference type="NCBI Taxonomy" id="59839"/>
    <lineage>
        <taxon>Bacteria</taxon>
        <taxon>Bacillati</taxon>
        <taxon>Bacillota</taxon>
        <taxon>Bacilli</taxon>
        <taxon>Bacillales</taxon>
        <taxon>Paenibacillaceae</taxon>
        <taxon>Paenibacillus</taxon>
    </lineage>
</organism>
<name>A0ABT4GIM6_9BACL</name>
<proteinExistence type="predicted"/>
<protein>
    <submittedName>
        <fullName evidence="1">Uncharacterized protein</fullName>
    </submittedName>
</protein>
<evidence type="ECO:0000313" key="2">
    <source>
        <dbReference type="Proteomes" id="UP001527099"/>
    </source>
</evidence>